<keyword evidence="3" id="KW-1185">Reference proteome</keyword>
<organism evidence="2 3">
    <name type="scientific">Champsocephalus gunnari</name>
    <name type="common">Mackerel icefish</name>
    <dbReference type="NCBI Taxonomy" id="52237"/>
    <lineage>
        <taxon>Eukaryota</taxon>
        <taxon>Metazoa</taxon>
        <taxon>Chordata</taxon>
        <taxon>Craniata</taxon>
        <taxon>Vertebrata</taxon>
        <taxon>Euteleostomi</taxon>
        <taxon>Actinopterygii</taxon>
        <taxon>Neopterygii</taxon>
        <taxon>Teleostei</taxon>
        <taxon>Neoteleostei</taxon>
        <taxon>Acanthomorphata</taxon>
        <taxon>Eupercaria</taxon>
        <taxon>Perciformes</taxon>
        <taxon>Notothenioidei</taxon>
        <taxon>Channichthyidae</taxon>
        <taxon>Champsocephalus</taxon>
    </lineage>
</organism>
<evidence type="ECO:0000313" key="3">
    <source>
        <dbReference type="Proteomes" id="UP001331515"/>
    </source>
</evidence>
<protein>
    <submittedName>
        <fullName evidence="2">Uncharacterized protein</fullName>
    </submittedName>
</protein>
<comment type="caution">
    <text evidence="2">The sequence shown here is derived from an EMBL/GenBank/DDBJ whole genome shotgun (WGS) entry which is preliminary data.</text>
</comment>
<feature type="region of interest" description="Disordered" evidence="1">
    <location>
        <begin position="61"/>
        <end position="92"/>
    </location>
</feature>
<sequence>MPELPSLALSAEIRLCRLGKVLARYSEGNLSSSVIRLGKCQGADAQEQRCCSSHIANHCPPKPPPKHSPPHFAYSFRSPSTPPASAATHSKTIRPINASQPVTWLAARSTAEFLPAVNAVNHITCLQIL</sequence>
<dbReference type="EMBL" id="JAURVH010001522">
    <property type="protein sequence ID" value="KAK5922085.1"/>
    <property type="molecule type" value="Genomic_DNA"/>
</dbReference>
<dbReference type="AlphaFoldDB" id="A0AAN8DHP3"/>
<name>A0AAN8DHP3_CHAGU</name>
<reference evidence="2 3" key="1">
    <citation type="journal article" date="2023" name="Mol. Biol. Evol.">
        <title>Genomics of Secondarily Temperate Adaptation in the Only Non-Antarctic Icefish.</title>
        <authorList>
            <person name="Rivera-Colon A.G."/>
            <person name="Rayamajhi N."/>
            <person name="Minhas B.F."/>
            <person name="Madrigal G."/>
            <person name="Bilyk K.T."/>
            <person name="Yoon V."/>
            <person name="Hune M."/>
            <person name="Gregory S."/>
            <person name="Cheng C.H.C."/>
            <person name="Catchen J.M."/>
        </authorList>
    </citation>
    <scope>NUCLEOTIDE SEQUENCE [LARGE SCALE GENOMIC DNA]</scope>
    <source>
        <tissue evidence="2">White muscle</tissue>
    </source>
</reference>
<evidence type="ECO:0000256" key="1">
    <source>
        <dbReference type="SAM" id="MobiDB-lite"/>
    </source>
</evidence>
<dbReference type="Proteomes" id="UP001331515">
    <property type="component" value="Unassembled WGS sequence"/>
</dbReference>
<gene>
    <name evidence="2" type="ORF">CgunFtcFv8_019383</name>
</gene>
<accession>A0AAN8DHP3</accession>
<proteinExistence type="predicted"/>
<evidence type="ECO:0000313" key="2">
    <source>
        <dbReference type="EMBL" id="KAK5922085.1"/>
    </source>
</evidence>